<keyword evidence="2 4" id="KW-0378">Hydrolase</keyword>
<evidence type="ECO:0000313" key="4">
    <source>
        <dbReference type="EMBL" id="HIR55527.1"/>
    </source>
</evidence>
<dbReference type="InterPro" id="IPR018077">
    <property type="entry name" value="Glyco_hydro_fam25_subgr"/>
</dbReference>
<dbReference type="SUPFAM" id="SSF51445">
    <property type="entry name" value="(Trans)glycosidases"/>
    <property type="match status" value="1"/>
</dbReference>
<accession>A0A9D1DMD9</accession>
<dbReference type="GO" id="GO:0016052">
    <property type="term" value="P:carbohydrate catabolic process"/>
    <property type="evidence" value="ECO:0007669"/>
    <property type="project" value="TreeGrafter"/>
</dbReference>
<dbReference type="AlphaFoldDB" id="A0A9D1DMD9"/>
<dbReference type="InterPro" id="IPR017853">
    <property type="entry name" value="GH"/>
</dbReference>
<gene>
    <name evidence="4" type="ORF">IAD36_08050</name>
</gene>
<evidence type="ECO:0000256" key="1">
    <source>
        <dbReference type="ARBA" id="ARBA00010646"/>
    </source>
</evidence>
<dbReference type="Proteomes" id="UP000824238">
    <property type="component" value="Unassembled WGS sequence"/>
</dbReference>
<dbReference type="GO" id="GO:0003796">
    <property type="term" value="F:lysozyme activity"/>
    <property type="evidence" value="ECO:0007669"/>
    <property type="project" value="InterPro"/>
</dbReference>
<dbReference type="PANTHER" id="PTHR34135">
    <property type="entry name" value="LYSOZYME"/>
    <property type="match status" value="1"/>
</dbReference>
<reference evidence="4" key="1">
    <citation type="submission" date="2020-10" db="EMBL/GenBank/DDBJ databases">
        <authorList>
            <person name="Gilroy R."/>
        </authorList>
    </citation>
    <scope>NUCLEOTIDE SEQUENCE</scope>
    <source>
        <strain evidence="4">ChiGjej3B3-7149</strain>
    </source>
</reference>
<protein>
    <submittedName>
        <fullName evidence="4">Glycoside hydrolase family 25 protein</fullName>
    </submittedName>
</protein>
<dbReference type="PROSITE" id="PS51904">
    <property type="entry name" value="GLYCOSYL_HYDROL_F25_2"/>
    <property type="match status" value="1"/>
</dbReference>
<dbReference type="Gene3D" id="3.20.20.80">
    <property type="entry name" value="Glycosidases"/>
    <property type="match status" value="1"/>
</dbReference>
<dbReference type="Pfam" id="PF01183">
    <property type="entry name" value="Glyco_hydro_25"/>
    <property type="match status" value="1"/>
</dbReference>
<dbReference type="GO" id="GO:0009253">
    <property type="term" value="P:peptidoglycan catabolic process"/>
    <property type="evidence" value="ECO:0007669"/>
    <property type="project" value="InterPro"/>
</dbReference>
<dbReference type="EMBL" id="DVHH01000193">
    <property type="protein sequence ID" value="HIR55527.1"/>
    <property type="molecule type" value="Genomic_DNA"/>
</dbReference>
<dbReference type="GO" id="GO:0016998">
    <property type="term" value="P:cell wall macromolecule catabolic process"/>
    <property type="evidence" value="ECO:0007669"/>
    <property type="project" value="InterPro"/>
</dbReference>
<evidence type="ECO:0000256" key="3">
    <source>
        <dbReference type="ARBA" id="ARBA00023295"/>
    </source>
</evidence>
<reference evidence="4" key="2">
    <citation type="journal article" date="2021" name="PeerJ">
        <title>Extensive microbial diversity within the chicken gut microbiome revealed by metagenomics and culture.</title>
        <authorList>
            <person name="Gilroy R."/>
            <person name="Ravi A."/>
            <person name="Getino M."/>
            <person name="Pursley I."/>
            <person name="Horton D.L."/>
            <person name="Alikhan N.F."/>
            <person name="Baker D."/>
            <person name="Gharbi K."/>
            <person name="Hall N."/>
            <person name="Watson M."/>
            <person name="Adriaenssens E.M."/>
            <person name="Foster-Nyarko E."/>
            <person name="Jarju S."/>
            <person name="Secka A."/>
            <person name="Antonio M."/>
            <person name="Oren A."/>
            <person name="Chaudhuri R.R."/>
            <person name="La Ragione R."/>
            <person name="Hildebrand F."/>
            <person name="Pallen M.J."/>
        </authorList>
    </citation>
    <scope>NUCLEOTIDE SEQUENCE</scope>
    <source>
        <strain evidence="4">ChiGjej3B3-7149</strain>
    </source>
</reference>
<sequence length="270" mass="30005">MSGYRMGVDVSQWQGNIDWEKAKAAGIEFAMLRAGFGQNSVDPQFKRNITECNRLGIPCGVYWFSYAYTADMAKREAQCVLKTVEPYRLEYPIAFDFEGDSADYALKKGVTVTRTLVSAFARAFCGEIAAGKYSPMVYTNPDYLSRYYDAEIPKEFDIWLAQWPTKPDLASKPAQAGGIWQYTSSGSVDGITGRVDRNVSYVDYPVVLREKGLNNLGGGGSGVQPPAQPDENDRARAWAMEKGITDGENPDSPATRQQVWTMLYRMNGGK</sequence>
<dbReference type="PANTHER" id="PTHR34135:SF2">
    <property type="entry name" value="LYSOZYME"/>
    <property type="match status" value="1"/>
</dbReference>
<evidence type="ECO:0000256" key="2">
    <source>
        <dbReference type="ARBA" id="ARBA00022801"/>
    </source>
</evidence>
<organism evidence="4 5">
    <name type="scientific">Candidatus Scatomorpha intestinigallinarum</name>
    <dbReference type="NCBI Taxonomy" id="2840923"/>
    <lineage>
        <taxon>Bacteria</taxon>
        <taxon>Bacillati</taxon>
        <taxon>Bacillota</taxon>
        <taxon>Clostridia</taxon>
        <taxon>Eubacteriales</taxon>
        <taxon>Candidatus Scatomorpha</taxon>
    </lineage>
</organism>
<evidence type="ECO:0000313" key="5">
    <source>
        <dbReference type="Proteomes" id="UP000824238"/>
    </source>
</evidence>
<proteinExistence type="inferred from homology"/>
<comment type="similarity">
    <text evidence="1">Belongs to the glycosyl hydrolase 25 family.</text>
</comment>
<dbReference type="CDD" id="cd06414">
    <property type="entry name" value="GH25_LytC-like"/>
    <property type="match status" value="1"/>
</dbReference>
<dbReference type="InterPro" id="IPR002053">
    <property type="entry name" value="Glyco_hydro_25"/>
</dbReference>
<keyword evidence="3" id="KW-0326">Glycosidase</keyword>
<dbReference type="SMART" id="SM00641">
    <property type="entry name" value="Glyco_25"/>
    <property type="match status" value="1"/>
</dbReference>
<comment type="caution">
    <text evidence="4">The sequence shown here is derived from an EMBL/GenBank/DDBJ whole genome shotgun (WGS) entry which is preliminary data.</text>
</comment>
<name>A0A9D1DMD9_9FIRM</name>